<keyword evidence="1" id="KW-0812">Transmembrane</keyword>
<dbReference type="Proteomes" id="UP000190121">
    <property type="component" value="Unassembled WGS sequence"/>
</dbReference>
<keyword evidence="1" id="KW-1133">Transmembrane helix</keyword>
<dbReference type="RefSeq" id="WP_078737468.1">
    <property type="nucleotide sequence ID" value="NZ_FUXE01000020.1"/>
</dbReference>
<sequence length="124" mass="14232">MKETIRSFPRYALLLLMVVYVGFIVCFTHIHIINGVIISHVHVEFQKDKERSTSDEPHSANELVMYGQLSFVGVPLLEVAPFEIKEPATWIRVTNVIRKYSRALFSAANSFCYLRAPPIPIYSF</sequence>
<feature type="transmembrane region" description="Helical" evidence="1">
    <location>
        <begin position="12"/>
        <end position="32"/>
    </location>
</feature>
<reference evidence="3" key="1">
    <citation type="submission" date="2017-02" db="EMBL/GenBank/DDBJ databases">
        <authorList>
            <person name="Varghese N."/>
            <person name="Submissions S."/>
        </authorList>
    </citation>
    <scope>NUCLEOTIDE SEQUENCE [LARGE SCALE GENOMIC DNA]</scope>
    <source>
        <strain evidence="3">ATCC 51356</strain>
    </source>
</reference>
<name>A0A1T4PT89_9PORP</name>
<dbReference type="AlphaFoldDB" id="A0A1T4PT89"/>
<evidence type="ECO:0000313" key="3">
    <source>
        <dbReference type="Proteomes" id="UP000190121"/>
    </source>
</evidence>
<accession>A0A1T4PT89</accession>
<organism evidence="2 3">
    <name type="scientific">Porphyromonas circumdentaria</name>
    <dbReference type="NCBI Taxonomy" id="29524"/>
    <lineage>
        <taxon>Bacteria</taxon>
        <taxon>Pseudomonadati</taxon>
        <taxon>Bacteroidota</taxon>
        <taxon>Bacteroidia</taxon>
        <taxon>Bacteroidales</taxon>
        <taxon>Porphyromonadaceae</taxon>
        <taxon>Porphyromonas</taxon>
    </lineage>
</organism>
<keyword evidence="3" id="KW-1185">Reference proteome</keyword>
<proteinExistence type="predicted"/>
<keyword evidence="1" id="KW-0472">Membrane</keyword>
<gene>
    <name evidence="2" type="ORF">SAMN02745171_01575</name>
</gene>
<protein>
    <submittedName>
        <fullName evidence="2">Uncharacterized protein</fullName>
    </submittedName>
</protein>
<dbReference type="OrthoDB" id="1001813at2"/>
<dbReference type="EMBL" id="FUXE01000020">
    <property type="protein sequence ID" value="SJZ94659.1"/>
    <property type="molecule type" value="Genomic_DNA"/>
</dbReference>
<evidence type="ECO:0000313" key="2">
    <source>
        <dbReference type="EMBL" id="SJZ94659.1"/>
    </source>
</evidence>
<evidence type="ECO:0000256" key="1">
    <source>
        <dbReference type="SAM" id="Phobius"/>
    </source>
</evidence>